<feature type="transmembrane region" description="Helical" evidence="18">
    <location>
        <begin position="146"/>
        <end position="167"/>
    </location>
</feature>
<name>A0A343C3L0_9CUCU</name>
<dbReference type="GO" id="GO:0008137">
    <property type="term" value="F:NADH dehydrogenase (ubiquinone) activity"/>
    <property type="evidence" value="ECO:0007669"/>
    <property type="project" value="UniProtKB-EC"/>
</dbReference>
<dbReference type="InterPro" id="IPR005798">
    <property type="entry name" value="Cyt_b/b6_C"/>
</dbReference>
<keyword evidence="15 18" id="KW-0496">Mitochondrion</keyword>
<keyword evidence="14 18" id="KW-0830">Ubiquinone</keyword>
<feature type="transmembrane region" description="Helical" evidence="18">
    <location>
        <begin position="174"/>
        <end position="191"/>
    </location>
</feature>
<evidence type="ECO:0000256" key="13">
    <source>
        <dbReference type="ARBA" id="ARBA00023027"/>
    </source>
</evidence>
<accession>A0A343C3L0</accession>
<feature type="transmembrane region" description="Helical" evidence="18">
    <location>
        <begin position="59"/>
        <end position="78"/>
    </location>
</feature>
<comment type="function">
    <text evidence="1">Core subunit of the mitochondrial membrane respiratory chain NADH dehydrogenase (Complex I) that is believed to belong to the minimal assembly required for catalysis. Complex I functions in the transfer of electrons from NADH to the respiratory chain. The immediate electron acceptor for the enzyme is believed to be ubiquinone.</text>
</comment>
<comment type="catalytic activity">
    <reaction evidence="17 18">
        <text>a ubiquinone + NADH + 5 H(+)(in) = a ubiquinol + NAD(+) + 4 H(+)(out)</text>
        <dbReference type="Rhea" id="RHEA:29091"/>
        <dbReference type="Rhea" id="RHEA-COMP:9565"/>
        <dbReference type="Rhea" id="RHEA-COMP:9566"/>
        <dbReference type="ChEBI" id="CHEBI:15378"/>
        <dbReference type="ChEBI" id="CHEBI:16389"/>
        <dbReference type="ChEBI" id="CHEBI:17976"/>
        <dbReference type="ChEBI" id="CHEBI:57540"/>
        <dbReference type="ChEBI" id="CHEBI:57945"/>
        <dbReference type="EC" id="7.1.1.2"/>
    </reaction>
</comment>
<feature type="transmembrane region" description="Helical" evidence="18">
    <location>
        <begin position="238"/>
        <end position="258"/>
    </location>
</feature>
<dbReference type="PANTHER" id="PTHR46552">
    <property type="entry name" value="NADH-UBIQUINONE OXIDOREDUCTASE CHAIN 2"/>
    <property type="match status" value="1"/>
</dbReference>
<evidence type="ECO:0000256" key="1">
    <source>
        <dbReference type="ARBA" id="ARBA00003257"/>
    </source>
</evidence>
<protein>
    <recommendedName>
        <fullName evidence="5 18">NADH-ubiquinone oxidoreductase chain 2</fullName>
        <ecNumber evidence="4 18">7.1.1.2</ecNumber>
    </recommendedName>
</protein>
<organism evidence="20">
    <name type="scientific">Pyrrhidium sanguineum</name>
    <dbReference type="NCBI Taxonomy" id="1323404"/>
    <lineage>
        <taxon>Eukaryota</taxon>
        <taxon>Metazoa</taxon>
        <taxon>Ecdysozoa</taxon>
        <taxon>Arthropoda</taxon>
        <taxon>Hexapoda</taxon>
        <taxon>Insecta</taxon>
        <taxon>Pterygota</taxon>
        <taxon>Neoptera</taxon>
        <taxon>Endopterygota</taxon>
        <taxon>Coleoptera</taxon>
        <taxon>Polyphaga</taxon>
        <taxon>Cucujiformia</taxon>
        <taxon>Chrysomeloidea</taxon>
        <taxon>Cerambycidae</taxon>
        <taxon>Cerambycinae</taxon>
        <taxon>Callidiini</taxon>
        <taxon>Pyrrhidium</taxon>
    </lineage>
</organism>
<evidence type="ECO:0000256" key="2">
    <source>
        <dbReference type="ARBA" id="ARBA00004448"/>
    </source>
</evidence>
<dbReference type="AlphaFoldDB" id="A0A343C3L0"/>
<dbReference type="Pfam" id="PF00361">
    <property type="entry name" value="Proton_antipo_M"/>
    <property type="match status" value="1"/>
</dbReference>
<evidence type="ECO:0000256" key="4">
    <source>
        <dbReference type="ARBA" id="ARBA00012944"/>
    </source>
</evidence>
<dbReference type="InterPro" id="IPR001750">
    <property type="entry name" value="ND/Mrp_TM"/>
</dbReference>
<comment type="similarity">
    <text evidence="3 18">Belongs to the complex I subunit 2 family.</text>
</comment>
<evidence type="ECO:0000256" key="18">
    <source>
        <dbReference type="RuleBase" id="RU003403"/>
    </source>
</evidence>
<dbReference type="PANTHER" id="PTHR46552:SF1">
    <property type="entry name" value="NADH-UBIQUINONE OXIDOREDUCTASE CHAIN 2"/>
    <property type="match status" value="1"/>
</dbReference>
<keyword evidence="7 18" id="KW-0679">Respiratory chain</keyword>
<dbReference type="EMBL" id="KX087339">
    <property type="protein sequence ID" value="ARH54603.1"/>
    <property type="molecule type" value="Genomic_DNA"/>
</dbReference>
<evidence type="ECO:0000256" key="6">
    <source>
        <dbReference type="ARBA" id="ARBA00022448"/>
    </source>
</evidence>
<evidence type="ECO:0000313" key="20">
    <source>
        <dbReference type="EMBL" id="ARH54603.1"/>
    </source>
</evidence>
<keyword evidence="16 18" id="KW-0472">Membrane</keyword>
<feature type="transmembrane region" description="Helical" evidence="18">
    <location>
        <begin position="270"/>
        <end position="294"/>
    </location>
</feature>
<feature type="transmembrane region" description="Helical" evidence="18">
    <location>
        <begin position="315"/>
        <end position="337"/>
    </location>
</feature>
<feature type="transmembrane region" description="Helical" evidence="18">
    <location>
        <begin position="7"/>
        <end position="27"/>
    </location>
</feature>
<evidence type="ECO:0000256" key="8">
    <source>
        <dbReference type="ARBA" id="ARBA00022692"/>
    </source>
</evidence>
<feature type="transmembrane region" description="Helical" evidence="18">
    <location>
        <begin position="197"/>
        <end position="218"/>
    </location>
</feature>
<comment type="function">
    <text evidence="18">Core subunit of the mitochondrial membrane respiratory chain NADH dehydrogenase (Complex I) which catalyzes electron transfer from NADH through the respiratory chain, using ubiquinone as an electron acceptor. Essential for the catalytic activity and assembly of complex I.</text>
</comment>
<evidence type="ECO:0000256" key="14">
    <source>
        <dbReference type="ARBA" id="ARBA00023075"/>
    </source>
</evidence>
<comment type="subcellular location">
    <subcellularLocation>
        <location evidence="2 18">Mitochondrion inner membrane</location>
        <topology evidence="2 18">Multi-pass membrane protein</topology>
    </subcellularLocation>
</comment>
<dbReference type="GO" id="GO:0016491">
    <property type="term" value="F:oxidoreductase activity"/>
    <property type="evidence" value="ECO:0007669"/>
    <property type="project" value="UniProtKB-UniRule"/>
</dbReference>
<evidence type="ECO:0000256" key="9">
    <source>
        <dbReference type="ARBA" id="ARBA00022792"/>
    </source>
</evidence>
<evidence type="ECO:0000256" key="7">
    <source>
        <dbReference type="ARBA" id="ARBA00022660"/>
    </source>
</evidence>
<evidence type="ECO:0000256" key="5">
    <source>
        <dbReference type="ARBA" id="ARBA00021008"/>
    </source>
</evidence>
<keyword evidence="13 18" id="KW-0520">NAD</keyword>
<evidence type="ECO:0000256" key="16">
    <source>
        <dbReference type="ARBA" id="ARBA00023136"/>
    </source>
</evidence>
<dbReference type="EC" id="7.1.1.2" evidence="4 18"/>
<dbReference type="InterPro" id="IPR050175">
    <property type="entry name" value="Complex_I_Subunit_2"/>
</dbReference>
<keyword evidence="11 18" id="KW-0249">Electron transport</keyword>
<dbReference type="InterPro" id="IPR003917">
    <property type="entry name" value="NADH_UbQ_OxRdtase_chain2"/>
</dbReference>
<sequence length="338" mass="38965">MFKFYKILFLNTLMIGTLLSISSYSWFSMWIGLEINLLSIIPLMKSPGNFFPSEAALKYFITQALASSILMFSIIMIMNMNEFIPQNSNYFMMMVMNSALFTKVGAAPFHMWFPEVMEGLNWDNCLILLTWQKLAPMVLIMYNTNMITFFSLIIIFSSITGSVLGLNQISLRKILAYSSINHIGWMLASMLSSKTIWFIYFLVYSIINLNIILILKQWNVLYLTQLINMLNSNKINKFLFMMNFLSLGGIPPFLGFFPKWLTLNFLAQNQFFSLSLILILTALITLFFYLRLTFSSMILNMKETIFLKPTDKSSFLSYFTNFLSLTGLGLCASLFSFA</sequence>
<evidence type="ECO:0000256" key="10">
    <source>
        <dbReference type="ARBA" id="ARBA00022967"/>
    </source>
</evidence>
<keyword evidence="10 18" id="KW-1278">Translocase</keyword>
<keyword evidence="9 18" id="KW-0999">Mitochondrion inner membrane</keyword>
<keyword evidence="12 18" id="KW-1133">Transmembrane helix</keyword>
<evidence type="ECO:0000256" key="17">
    <source>
        <dbReference type="ARBA" id="ARBA00049551"/>
    </source>
</evidence>
<feature type="transmembrane region" description="Helical" evidence="18">
    <location>
        <begin position="90"/>
        <end position="113"/>
    </location>
</feature>
<dbReference type="GO" id="GO:0006120">
    <property type="term" value="P:mitochondrial electron transport, NADH to ubiquinone"/>
    <property type="evidence" value="ECO:0007669"/>
    <property type="project" value="InterPro"/>
</dbReference>
<proteinExistence type="inferred from homology"/>
<dbReference type="PRINTS" id="PR01436">
    <property type="entry name" value="NADHDHGNASE2"/>
</dbReference>
<dbReference type="GO" id="GO:0005743">
    <property type="term" value="C:mitochondrial inner membrane"/>
    <property type="evidence" value="ECO:0007669"/>
    <property type="project" value="UniProtKB-SubCell"/>
</dbReference>
<gene>
    <name evidence="20" type="primary">nad2</name>
</gene>
<evidence type="ECO:0000256" key="11">
    <source>
        <dbReference type="ARBA" id="ARBA00022982"/>
    </source>
</evidence>
<geneLocation type="mitochondrion" evidence="20"/>
<reference evidence="20" key="1">
    <citation type="submission" date="2016-04" db="EMBL/GenBank/DDBJ databases">
        <title>Mitochondria of beetle species.</title>
        <authorList>
            <person name="Hunter A."/>
            <person name="Moriniere J."/>
            <person name="Tang P."/>
            <person name="Linard B."/>
            <person name="Crampton-Platt A."/>
            <person name="Vogler A.P."/>
        </authorList>
    </citation>
    <scope>NUCLEOTIDE SEQUENCE</scope>
</reference>
<evidence type="ECO:0000256" key="15">
    <source>
        <dbReference type="ARBA" id="ARBA00023128"/>
    </source>
</evidence>
<keyword evidence="8 18" id="KW-0812">Transmembrane</keyword>
<keyword evidence="6" id="KW-0813">Transport</keyword>
<evidence type="ECO:0000256" key="3">
    <source>
        <dbReference type="ARBA" id="ARBA00007012"/>
    </source>
</evidence>
<evidence type="ECO:0000256" key="12">
    <source>
        <dbReference type="ARBA" id="ARBA00022989"/>
    </source>
</evidence>
<feature type="domain" description="Cytochrome b/b6 C-terminal region profile" evidence="19">
    <location>
        <begin position="187"/>
        <end position="338"/>
    </location>
</feature>
<dbReference type="PROSITE" id="PS51003">
    <property type="entry name" value="CYTB_CTER"/>
    <property type="match status" value="1"/>
</dbReference>
<evidence type="ECO:0000259" key="19">
    <source>
        <dbReference type="PROSITE" id="PS51003"/>
    </source>
</evidence>